<reference evidence="2" key="1">
    <citation type="journal article" date="2011" name="Environ. Microbiol.">
        <title>Genomic insights into the metabolic potential of the polycyclic aromatic hydrocarbon degrading sulfate-reducing Deltaproteobacterium N47.</title>
        <authorList>
            <person name="Bergmann F."/>
            <person name="Selesi D."/>
            <person name="Weinmaier T."/>
            <person name="Tischler P."/>
            <person name="Rattei T."/>
            <person name="Meckenstock R.U."/>
        </authorList>
    </citation>
    <scope>NUCLEOTIDE SEQUENCE</scope>
</reference>
<evidence type="ECO:0000259" key="1">
    <source>
        <dbReference type="Pfam" id="PF18863"/>
    </source>
</evidence>
<dbReference type="AlphaFoldDB" id="E1YEB7"/>
<proteinExistence type="predicted"/>
<dbReference type="Pfam" id="PF18863">
    <property type="entry name" value="AbiJ_NTD4"/>
    <property type="match status" value="1"/>
</dbReference>
<sequence>MGNKKMEYFSDKESKSKPQAVDSVTPAAWGGIVALIQSMVTTGAFGQQYPEMCPDGDGPTGTDEQSFILALKAEVPDVEWPLKTEEGNNWEKEAWAPETMAALDLIQFCYQAVAKPIQGVYHSFFRHHHLSFDEEAGKDSFLERINTIFRRNGIAYVLEHDGSIKRIIPVQFQSFISTHIRTGDSVLDNMIDDAQKKFLNPDIKIRKEAIERLWDCWERIKTVEDPRNKKKSISILLDKVSNDSDTRSMLEEEARKLTDIGNTFHIRHSEVTQIVISDNSIIDYLFYRLCAFIQMLLSSR</sequence>
<organism evidence="2">
    <name type="scientific">uncultured Desulfobacterium sp</name>
    <dbReference type="NCBI Taxonomy" id="201089"/>
    <lineage>
        <taxon>Bacteria</taxon>
        <taxon>Pseudomonadati</taxon>
        <taxon>Thermodesulfobacteriota</taxon>
        <taxon>Desulfobacteria</taxon>
        <taxon>Desulfobacterales</taxon>
        <taxon>Desulfobacteriaceae</taxon>
        <taxon>Desulfobacterium</taxon>
        <taxon>environmental samples</taxon>
    </lineage>
</organism>
<protein>
    <recommendedName>
        <fullName evidence="1">HEPN AbiJ-N-terminal domain-containing protein</fullName>
    </recommendedName>
</protein>
<gene>
    <name evidence="2" type="ORF">N47_B20220</name>
</gene>
<name>E1YEB7_9BACT</name>
<feature type="domain" description="HEPN AbiJ-N-terminal" evidence="1">
    <location>
        <begin position="7"/>
        <end position="176"/>
    </location>
</feature>
<accession>E1YEB7</accession>
<evidence type="ECO:0000313" key="2">
    <source>
        <dbReference type="EMBL" id="CBX28876.1"/>
    </source>
</evidence>
<dbReference type="EMBL" id="FR695870">
    <property type="protein sequence ID" value="CBX28876.1"/>
    <property type="molecule type" value="Genomic_DNA"/>
</dbReference>
<dbReference type="InterPro" id="IPR049503">
    <property type="entry name" value="AbiJ_NTD4"/>
</dbReference>